<feature type="chain" id="PRO_5022235151" evidence="1">
    <location>
        <begin position="21"/>
        <end position="170"/>
    </location>
</feature>
<evidence type="ECO:0000259" key="2">
    <source>
        <dbReference type="PROSITE" id="PS50222"/>
    </source>
</evidence>
<feature type="domain" description="EF-hand" evidence="2">
    <location>
        <begin position="94"/>
        <end position="129"/>
    </location>
</feature>
<gene>
    <name evidence="3" type="ORF">IP90_02253</name>
</gene>
<accession>A0A562L2K1</accession>
<dbReference type="AlphaFoldDB" id="A0A562L2K1"/>
<dbReference type="CDD" id="cd00051">
    <property type="entry name" value="EFh"/>
    <property type="match status" value="1"/>
</dbReference>
<dbReference type="EMBL" id="VLKN01000005">
    <property type="protein sequence ID" value="TWI01694.1"/>
    <property type="molecule type" value="Genomic_DNA"/>
</dbReference>
<dbReference type="Gene3D" id="1.10.238.10">
    <property type="entry name" value="EF-hand"/>
    <property type="match status" value="2"/>
</dbReference>
<keyword evidence="4" id="KW-1185">Reference proteome</keyword>
<feature type="signal peptide" evidence="1">
    <location>
        <begin position="1"/>
        <end position="20"/>
    </location>
</feature>
<dbReference type="PROSITE" id="PS50222">
    <property type="entry name" value="EF_HAND_2"/>
    <property type="match status" value="2"/>
</dbReference>
<comment type="caution">
    <text evidence="3">The sequence shown here is derived from an EMBL/GenBank/DDBJ whole genome shotgun (WGS) entry which is preliminary data.</text>
</comment>
<organism evidence="3 4">
    <name type="scientific">Luteimonas cucumeris</name>
    <dbReference type="NCBI Taxonomy" id="985012"/>
    <lineage>
        <taxon>Bacteria</taxon>
        <taxon>Pseudomonadati</taxon>
        <taxon>Pseudomonadota</taxon>
        <taxon>Gammaproteobacteria</taxon>
        <taxon>Lysobacterales</taxon>
        <taxon>Lysobacteraceae</taxon>
        <taxon>Luteimonas</taxon>
    </lineage>
</organism>
<dbReference type="InterPro" id="IPR018247">
    <property type="entry name" value="EF_Hand_1_Ca_BS"/>
</dbReference>
<dbReference type="OrthoDB" id="6025871at2"/>
<evidence type="ECO:0000256" key="1">
    <source>
        <dbReference type="SAM" id="SignalP"/>
    </source>
</evidence>
<dbReference type="Pfam" id="PF13499">
    <property type="entry name" value="EF-hand_7"/>
    <property type="match status" value="1"/>
</dbReference>
<evidence type="ECO:0000313" key="3">
    <source>
        <dbReference type="EMBL" id="TWI01694.1"/>
    </source>
</evidence>
<dbReference type="GO" id="GO:0005509">
    <property type="term" value="F:calcium ion binding"/>
    <property type="evidence" value="ECO:0007669"/>
    <property type="project" value="InterPro"/>
</dbReference>
<name>A0A562L2K1_9GAMM</name>
<keyword evidence="1" id="KW-0732">Signal</keyword>
<proteinExistence type="predicted"/>
<dbReference type="InterPro" id="IPR002048">
    <property type="entry name" value="EF_hand_dom"/>
</dbReference>
<dbReference type="RefSeq" id="WP_144899750.1">
    <property type="nucleotide sequence ID" value="NZ_VLKN01000005.1"/>
</dbReference>
<protein>
    <submittedName>
        <fullName evidence="3">EF hand domain-containing protein</fullName>
    </submittedName>
</protein>
<reference evidence="3 4" key="1">
    <citation type="journal article" date="2015" name="Stand. Genomic Sci.">
        <title>Genomic Encyclopedia of Bacterial and Archaeal Type Strains, Phase III: the genomes of soil and plant-associated and newly described type strains.</title>
        <authorList>
            <person name="Whitman W.B."/>
            <person name="Woyke T."/>
            <person name="Klenk H.P."/>
            <person name="Zhou Y."/>
            <person name="Lilburn T.G."/>
            <person name="Beck B.J."/>
            <person name="De Vos P."/>
            <person name="Vandamme P."/>
            <person name="Eisen J.A."/>
            <person name="Garrity G."/>
            <person name="Hugenholtz P."/>
            <person name="Kyrpides N.C."/>
        </authorList>
    </citation>
    <scope>NUCLEOTIDE SEQUENCE [LARGE SCALE GENOMIC DNA]</scope>
    <source>
        <strain evidence="3 4">CGMCC 1.10821</strain>
    </source>
</reference>
<dbReference type="InterPro" id="IPR011992">
    <property type="entry name" value="EF-hand-dom_pair"/>
</dbReference>
<dbReference type="SUPFAM" id="SSF47473">
    <property type="entry name" value="EF-hand"/>
    <property type="match status" value="1"/>
</dbReference>
<evidence type="ECO:0000313" key="4">
    <source>
        <dbReference type="Proteomes" id="UP000315167"/>
    </source>
</evidence>
<feature type="domain" description="EF-hand" evidence="2">
    <location>
        <begin position="55"/>
        <end position="90"/>
    </location>
</feature>
<dbReference type="PROSITE" id="PS00018">
    <property type="entry name" value="EF_HAND_1"/>
    <property type="match status" value="2"/>
</dbReference>
<dbReference type="Proteomes" id="UP000315167">
    <property type="component" value="Unassembled WGS sequence"/>
</dbReference>
<dbReference type="SMART" id="SM00054">
    <property type="entry name" value="EFh"/>
    <property type="match status" value="3"/>
</dbReference>
<sequence>MNHTPWIPAALLAVATMAFAGTTVAQTQAAPAAAVRSASPTTAAKPAASALRAEPVPAQVDAAFKAFDTDHNGSLSLAEFRTGWQALRRGGAQTGQARLQQQFKQLDTDKDGGIDRDEYPNMMLVKRAGGSAPPFAEFDSDRSQKLEFAEYASLVQRLSARQTGSAPPTK</sequence>